<name>A0ABR1BRK0_NECAM</name>
<dbReference type="EMBL" id="JAVFWL010000001">
    <property type="protein sequence ID" value="KAK6727943.1"/>
    <property type="molecule type" value="Genomic_DNA"/>
</dbReference>
<protein>
    <recommendedName>
        <fullName evidence="3">Saposin B-type domain-containing protein</fullName>
    </recommendedName>
</protein>
<keyword evidence="2" id="KW-1185">Reference proteome</keyword>
<gene>
    <name evidence="1" type="primary">Necator_chrI.g1669</name>
    <name evidence="1" type="ORF">RB195_005543</name>
</gene>
<dbReference type="Proteomes" id="UP001303046">
    <property type="component" value="Unassembled WGS sequence"/>
</dbReference>
<sequence length="115" mass="13229">MNFAFVIFFSTMHAINSKEKPCSWICESNLVNYKEFLKTAEDHSNITESLLDGCAKDIEFAKFVNDPVDKECTNICEKLIPRIVGNEQLKKDLLEDSTTMASMFEFCDNYDYSSK</sequence>
<comment type="caution">
    <text evidence="1">The sequence shown here is derived from an EMBL/GenBank/DDBJ whole genome shotgun (WGS) entry which is preliminary data.</text>
</comment>
<organism evidence="1 2">
    <name type="scientific">Necator americanus</name>
    <name type="common">Human hookworm</name>
    <dbReference type="NCBI Taxonomy" id="51031"/>
    <lineage>
        <taxon>Eukaryota</taxon>
        <taxon>Metazoa</taxon>
        <taxon>Ecdysozoa</taxon>
        <taxon>Nematoda</taxon>
        <taxon>Chromadorea</taxon>
        <taxon>Rhabditida</taxon>
        <taxon>Rhabditina</taxon>
        <taxon>Rhabditomorpha</taxon>
        <taxon>Strongyloidea</taxon>
        <taxon>Ancylostomatidae</taxon>
        <taxon>Bunostominae</taxon>
        <taxon>Necator</taxon>
    </lineage>
</organism>
<accession>A0ABR1BRK0</accession>
<evidence type="ECO:0000313" key="1">
    <source>
        <dbReference type="EMBL" id="KAK6727943.1"/>
    </source>
</evidence>
<evidence type="ECO:0000313" key="2">
    <source>
        <dbReference type="Proteomes" id="UP001303046"/>
    </source>
</evidence>
<evidence type="ECO:0008006" key="3">
    <source>
        <dbReference type="Google" id="ProtNLM"/>
    </source>
</evidence>
<proteinExistence type="predicted"/>
<reference evidence="1 2" key="1">
    <citation type="submission" date="2023-08" db="EMBL/GenBank/DDBJ databases">
        <title>A Necator americanus chromosomal reference genome.</title>
        <authorList>
            <person name="Ilik V."/>
            <person name="Petrzelkova K.J."/>
            <person name="Pardy F."/>
            <person name="Fuh T."/>
            <person name="Niatou-Singa F.S."/>
            <person name="Gouil Q."/>
            <person name="Baker L."/>
            <person name="Ritchie M.E."/>
            <person name="Jex A.R."/>
            <person name="Gazzola D."/>
            <person name="Li H."/>
            <person name="Toshio Fujiwara R."/>
            <person name="Zhan B."/>
            <person name="Aroian R.V."/>
            <person name="Pafco B."/>
            <person name="Schwarz E.M."/>
        </authorList>
    </citation>
    <scope>NUCLEOTIDE SEQUENCE [LARGE SCALE GENOMIC DNA]</scope>
    <source>
        <strain evidence="1 2">Aroian</strain>
        <tissue evidence="1">Whole animal</tissue>
    </source>
</reference>